<protein>
    <submittedName>
        <fullName evidence="3">Uncharacterized protein</fullName>
    </submittedName>
</protein>
<keyword evidence="4" id="KW-1185">Reference proteome</keyword>
<accession>A0A941B7B5</accession>
<feature type="compositionally biased region" description="Polar residues" evidence="1">
    <location>
        <begin position="34"/>
        <end position="49"/>
    </location>
</feature>
<organism evidence="3 4">
    <name type="scientific">Streptomyces liliiviolaceus</name>
    <dbReference type="NCBI Taxonomy" id="2823109"/>
    <lineage>
        <taxon>Bacteria</taxon>
        <taxon>Bacillati</taxon>
        <taxon>Actinomycetota</taxon>
        <taxon>Actinomycetes</taxon>
        <taxon>Kitasatosporales</taxon>
        <taxon>Streptomycetaceae</taxon>
        <taxon>Streptomyces</taxon>
    </lineage>
</organism>
<evidence type="ECO:0000256" key="2">
    <source>
        <dbReference type="SAM" id="SignalP"/>
    </source>
</evidence>
<feature type="region of interest" description="Disordered" evidence="1">
    <location>
        <begin position="28"/>
        <end position="60"/>
    </location>
</feature>
<keyword evidence="2" id="KW-0732">Signal</keyword>
<feature type="signal peptide" evidence="2">
    <location>
        <begin position="1"/>
        <end position="30"/>
    </location>
</feature>
<proteinExistence type="predicted"/>
<gene>
    <name evidence="3" type="ORF">J8N05_19040</name>
</gene>
<reference evidence="3 4" key="1">
    <citation type="submission" date="2021-04" db="EMBL/GenBank/DDBJ databases">
        <authorList>
            <person name="Tang X."/>
            <person name="Zhou X."/>
            <person name="Chen X."/>
            <person name="Cernava T."/>
            <person name="Zhang C."/>
        </authorList>
    </citation>
    <scope>NUCLEOTIDE SEQUENCE [LARGE SCALE GENOMIC DNA]</scope>
    <source>
        <strain evidence="3 4">BH-SS-21</strain>
    </source>
</reference>
<name>A0A941B7B5_9ACTN</name>
<comment type="caution">
    <text evidence="3">The sequence shown here is derived from an EMBL/GenBank/DDBJ whole genome shotgun (WGS) entry which is preliminary data.</text>
</comment>
<dbReference type="Proteomes" id="UP000677413">
    <property type="component" value="Unassembled WGS sequence"/>
</dbReference>
<feature type="chain" id="PRO_5037083277" evidence="2">
    <location>
        <begin position="31"/>
        <end position="108"/>
    </location>
</feature>
<sequence length="108" mass="10707">MNLPATVLRWGAVSTAAGALLIAGATSAGAATPEETTSRQTHSALSNQYGGAPSAQGMSSTAYRGVQGGNLCLLSDCSVGSSTGEQSSGPSNTQGFNLCLLSRCGVRP</sequence>
<dbReference type="AlphaFoldDB" id="A0A941B7B5"/>
<evidence type="ECO:0000256" key="1">
    <source>
        <dbReference type="SAM" id="MobiDB-lite"/>
    </source>
</evidence>
<evidence type="ECO:0000313" key="3">
    <source>
        <dbReference type="EMBL" id="MBQ0850286.1"/>
    </source>
</evidence>
<evidence type="ECO:0000313" key="4">
    <source>
        <dbReference type="Proteomes" id="UP000677413"/>
    </source>
</evidence>
<dbReference type="EMBL" id="JAGPYQ010000001">
    <property type="protein sequence ID" value="MBQ0850286.1"/>
    <property type="molecule type" value="Genomic_DNA"/>
</dbReference>